<protein>
    <submittedName>
        <fullName evidence="1">Uncharacterized protein</fullName>
    </submittedName>
</protein>
<reference evidence="1" key="1">
    <citation type="submission" date="2012-11" db="EMBL/GenBank/DDBJ databases">
        <title>Dependencies among metagenomic species, viruses, plasmids and units of genetic variation.</title>
        <authorList>
            <person name="Nielsen H.B."/>
            <person name="Almeida M."/>
            <person name="Juncker A.S."/>
            <person name="Rasmussen S."/>
            <person name="Li J."/>
            <person name="Sunagawa S."/>
            <person name="Plichta D."/>
            <person name="Gautier L."/>
            <person name="Le Chatelier E."/>
            <person name="Peletier E."/>
            <person name="Bonde I."/>
            <person name="Nielsen T."/>
            <person name="Manichanh C."/>
            <person name="Arumugam M."/>
            <person name="Batto J."/>
            <person name="Santos M.B.Q.D."/>
            <person name="Blom N."/>
            <person name="Borruel N."/>
            <person name="Burgdorf K.S."/>
            <person name="Boumezbeur F."/>
            <person name="Casellas F."/>
            <person name="Dore J."/>
            <person name="Guarner F."/>
            <person name="Hansen T."/>
            <person name="Hildebrand F."/>
            <person name="Kaas R.S."/>
            <person name="Kennedy S."/>
            <person name="Kristiansen K."/>
            <person name="Kultima J.R."/>
            <person name="Leonard P."/>
            <person name="Levenez F."/>
            <person name="Lund O."/>
            <person name="Moumen B."/>
            <person name="Le Paslier D."/>
            <person name="Pons N."/>
            <person name="Pedersen O."/>
            <person name="Prifti E."/>
            <person name="Qin J."/>
            <person name="Raes J."/>
            <person name="Tap J."/>
            <person name="Tims S."/>
            <person name="Ussery D.W."/>
            <person name="Yamada T."/>
            <person name="MetaHit consortium"/>
            <person name="Renault P."/>
            <person name="Sicheritz-Ponten T."/>
            <person name="Bork P."/>
            <person name="Wang J."/>
            <person name="Brunak S."/>
            <person name="Ehrlich S.D."/>
        </authorList>
    </citation>
    <scope>NUCLEOTIDE SEQUENCE [LARGE SCALE GENOMIC DNA]</scope>
</reference>
<organism evidence="1 2">
    <name type="scientific">Candidatus Colimorpha enterica</name>
    <dbReference type="NCBI Taxonomy" id="3083063"/>
    <lineage>
        <taxon>Bacteria</taxon>
        <taxon>Pseudomonadati</taxon>
        <taxon>Bacteroidota</taxon>
        <taxon>Bacteroidia</taxon>
        <taxon>Bacteroidales</taxon>
        <taxon>Candidatus Colimorpha</taxon>
    </lineage>
</organism>
<dbReference type="EMBL" id="CBFW010000316">
    <property type="protein sequence ID" value="CDC75714.1"/>
    <property type="molecule type" value="Genomic_DNA"/>
</dbReference>
<name>R6U0T7_9BACT</name>
<evidence type="ECO:0000313" key="2">
    <source>
        <dbReference type="Proteomes" id="UP000017938"/>
    </source>
</evidence>
<sequence length="84" mass="8951">MPIPKSPASSPIMNVSALNTRATSAFDAPTARRTPISFVLSSTEMLVMTPIIIDETTSDIPTNAISTYDTAFITVETDDISSLT</sequence>
<proteinExistence type="predicted"/>
<dbReference type="AlphaFoldDB" id="R6U0T7"/>
<evidence type="ECO:0000313" key="1">
    <source>
        <dbReference type="EMBL" id="CDC75714.1"/>
    </source>
</evidence>
<accession>R6U0T7</accession>
<gene>
    <name evidence="1" type="ORF">BN580_01924</name>
</gene>
<comment type="caution">
    <text evidence="1">The sequence shown here is derived from an EMBL/GenBank/DDBJ whole genome shotgun (WGS) entry which is preliminary data.</text>
</comment>
<dbReference type="Proteomes" id="UP000017938">
    <property type="component" value="Unassembled WGS sequence"/>
</dbReference>